<evidence type="ECO:0000313" key="2">
    <source>
        <dbReference type="EMBL" id="AKF27343.1"/>
    </source>
</evidence>
<keyword evidence="1" id="KW-0732">Signal</keyword>
<evidence type="ECO:0000256" key="1">
    <source>
        <dbReference type="SAM" id="SignalP"/>
    </source>
</evidence>
<name>A0A0F6Z6C0_9CORY</name>
<keyword evidence="3" id="KW-1185">Reference proteome</keyword>
<dbReference type="GeneID" id="1019326"/>
<organism evidence="2 3">
    <name type="scientific">[Brevibacterium] flavum</name>
    <dbReference type="NCBI Taxonomy" id="92706"/>
    <lineage>
        <taxon>Bacteria</taxon>
        <taxon>Bacillati</taxon>
        <taxon>Actinomycetota</taxon>
        <taxon>Actinomycetes</taxon>
        <taxon>Mycobacteriales</taxon>
        <taxon>Corynebacteriaceae</taxon>
        <taxon>Corynebacterium</taxon>
    </lineage>
</organism>
<accession>A0A0F6Z6C0</accession>
<dbReference type="Proteomes" id="UP000034037">
    <property type="component" value="Chromosome"/>
</dbReference>
<dbReference type="PATRIC" id="fig|92706.3.peg.1491"/>
<reference evidence="2 3" key="1">
    <citation type="submission" date="2015-04" db="EMBL/GenBank/DDBJ databases">
        <title>Complete Genome Sequence of Brevibacterium flavum ATCC 15168.</title>
        <authorList>
            <person name="Ahn J."/>
            <person name="Park G."/>
            <person name="Jeon W."/>
            <person name="Jang Y."/>
            <person name="Jang M."/>
            <person name="Lee H."/>
            <person name="Lee H."/>
        </authorList>
    </citation>
    <scope>NUCLEOTIDE SEQUENCE [LARGE SCALE GENOMIC DNA]</scope>
    <source>
        <strain evidence="2 3">ATCC 15168</strain>
    </source>
</reference>
<evidence type="ECO:0000313" key="3">
    <source>
        <dbReference type="Proteomes" id="UP000034037"/>
    </source>
</evidence>
<proteinExistence type="predicted"/>
<dbReference type="AlphaFoldDB" id="A0A0F6Z6C0"/>
<dbReference type="RefSeq" id="WP_003858785.1">
    <property type="nucleotide sequence ID" value="NZ_CP011309.1"/>
</dbReference>
<dbReference type="HOGENOM" id="CLU_1438871_0_0_11"/>
<protein>
    <submittedName>
        <fullName evidence="2">Uncharacterized protein</fullName>
    </submittedName>
</protein>
<feature type="signal peptide" evidence="1">
    <location>
        <begin position="1"/>
        <end position="29"/>
    </location>
</feature>
<gene>
    <name evidence="2" type="ORF">YH66_07160</name>
</gene>
<feature type="chain" id="PRO_5002513091" evidence="1">
    <location>
        <begin position="30"/>
        <end position="188"/>
    </location>
</feature>
<dbReference type="EMBL" id="CP011309">
    <property type="protein sequence ID" value="AKF27343.1"/>
    <property type="molecule type" value="Genomic_DNA"/>
</dbReference>
<sequence>MKFFGFYRPIALIAGITVSASILTSVATAAESPTSFQAITPAFSSSSAPEADAEANTSEATADLLYVAENQLLIKLSNAVVEDVNGEILMKDNKGTLLENLTAELQAQPGFSIEKVDSHTALLTMNPDEVPDLQDWRCGVGALSGGVAGVVATGLALAALGVATGGTGFAVLAAGGLAGYGTGAVANC</sequence>